<comment type="caution">
    <text evidence="2">The sequence shown here is derived from an EMBL/GenBank/DDBJ whole genome shotgun (WGS) entry which is preliminary data.</text>
</comment>
<dbReference type="OrthoDB" id="2173243at2"/>
<sequence>MRRSYRLALIISCLFMTGCFLFKTVEAAEKEQRILLVYDSLNIAENKQNDLDALQRLLTSYGVTIQTIEEDDYLSRMLFEQEFTGVITMINWSDKGLNQQFVKDRSSFTGKKLHIGSNVALDEQQLFSGKWQELSHRQFTLEDEKENYSQILSYKDQTTVLKDTAGKSMGQLRTQEIDHQVVPFAVLENGHGFLPFFDRKGAVFLKSAELIGAWLGIEQSYSPVLTIADLNPMKDMGVASTFQQALTKVNTPYIVSTTSVNQNNTTKPYNVFTDVLRSFESGAGVIFLEMPVVNNVNLNDDHALSQLLEQQISLLVDRNVFPVGFSTYGYWNQDAQYQADGLKISNTIILRENPSIEDQYYRAKTNNSERFGTAFYDFPYDYLAGITWNVNGSKATYQFPMPVTLSFSFPDTEKEINTIINNISKSPLNFYVVGQKKIQFDIQTQTQHIQLLNRRRYLNGKLVNSFNNVPNTTVSGAVFKGQFARFFNVTNVVLIVFVITTILILGVLFGFGRRNYRSKYIQKTGKNK</sequence>
<name>A0A1E5G702_9ENTE</name>
<dbReference type="PROSITE" id="PS51257">
    <property type="entry name" value="PROKAR_LIPOPROTEIN"/>
    <property type="match status" value="1"/>
</dbReference>
<dbReference type="AlphaFoldDB" id="A0A1E5G702"/>
<reference evidence="3" key="1">
    <citation type="submission" date="2016-09" db="EMBL/GenBank/DDBJ databases">
        <authorList>
            <person name="Gulvik C.A."/>
        </authorList>
    </citation>
    <scope>NUCLEOTIDE SEQUENCE [LARGE SCALE GENOMIC DNA]</scope>
    <source>
        <strain evidence="3">LMG 8895</strain>
    </source>
</reference>
<keyword evidence="1" id="KW-0812">Transmembrane</keyword>
<proteinExistence type="predicted"/>
<dbReference type="RefSeq" id="WP_069665315.1">
    <property type="nucleotide sequence ID" value="NZ_JBHUJJ010000001.1"/>
</dbReference>
<evidence type="ECO:0000313" key="2">
    <source>
        <dbReference type="EMBL" id="OEG08478.1"/>
    </source>
</evidence>
<evidence type="ECO:0000313" key="3">
    <source>
        <dbReference type="Proteomes" id="UP000095094"/>
    </source>
</evidence>
<accession>A0A1E5G702</accession>
<protein>
    <recommendedName>
        <fullName evidence="4">DUF2334 domain-containing protein</fullName>
    </recommendedName>
</protein>
<evidence type="ECO:0008006" key="4">
    <source>
        <dbReference type="Google" id="ProtNLM"/>
    </source>
</evidence>
<feature type="transmembrane region" description="Helical" evidence="1">
    <location>
        <begin position="492"/>
        <end position="511"/>
    </location>
</feature>
<gene>
    <name evidence="2" type="ORF">BCR25_13820</name>
</gene>
<keyword evidence="3" id="KW-1185">Reference proteome</keyword>
<organism evidence="2 3">
    <name type="scientific">Enterococcus termitis</name>
    <dbReference type="NCBI Taxonomy" id="332950"/>
    <lineage>
        <taxon>Bacteria</taxon>
        <taxon>Bacillati</taxon>
        <taxon>Bacillota</taxon>
        <taxon>Bacilli</taxon>
        <taxon>Lactobacillales</taxon>
        <taxon>Enterococcaceae</taxon>
        <taxon>Enterococcus</taxon>
    </lineage>
</organism>
<keyword evidence="1" id="KW-1133">Transmembrane helix</keyword>
<evidence type="ECO:0000256" key="1">
    <source>
        <dbReference type="SAM" id="Phobius"/>
    </source>
</evidence>
<dbReference type="Proteomes" id="UP000095094">
    <property type="component" value="Unassembled WGS sequence"/>
</dbReference>
<dbReference type="EMBL" id="MIJY01000047">
    <property type="protein sequence ID" value="OEG08478.1"/>
    <property type="molecule type" value="Genomic_DNA"/>
</dbReference>
<keyword evidence="1" id="KW-0472">Membrane</keyword>